<dbReference type="Proteomes" id="UP000578352">
    <property type="component" value="Unassembled WGS sequence"/>
</dbReference>
<dbReference type="AlphaFoldDB" id="A0A853CZ18"/>
<comment type="caution">
    <text evidence="1">The sequence shown here is derived from an EMBL/GenBank/DDBJ whole genome shotgun (WGS) entry which is preliminary data.</text>
</comment>
<sequence length="125" mass="13386">MSVIVVMKVPVDVDVFMRTLTERADEYERMQALAQAAGGRSHRYATGDGSGFLIDEWTSVDAFKGFFRRDDVVAFMASVGVDTDAERLILIGDAIDSPDRYDLNPAPATARLATTAAPGGASTAP</sequence>
<dbReference type="RefSeq" id="WP_179606539.1">
    <property type="nucleotide sequence ID" value="NZ_BAABEH010000001.1"/>
</dbReference>
<accession>A0A853CZ18</accession>
<organism evidence="1 2">
    <name type="scientific">Leifsonia shinshuensis</name>
    <dbReference type="NCBI Taxonomy" id="150026"/>
    <lineage>
        <taxon>Bacteria</taxon>
        <taxon>Bacillati</taxon>
        <taxon>Actinomycetota</taxon>
        <taxon>Actinomycetes</taxon>
        <taxon>Micrococcales</taxon>
        <taxon>Microbacteriaceae</taxon>
        <taxon>Leifsonia</taxon>
    </lineage>
</organism>
<dbReference type="EMBL" id="JACCFL010000001">
    <property type="protein sequence ID" value="NYJ24424.1"/>
    <property type="molecule type" value="Genomic_DNA"/>
</dbReference>
<evidence type="ECO:0000313" key="1">
    <source>
        <dbReference type="EMBL" id="NYJ24424.1"/>
    </source>
</evidence>
<protein>
    <recommendedName>
        <fullName evidence="3">ABM domain-containing protein</fullName>
    </recommendedName>
</protein>
<name>A0A853CZ18_9MICO</name>
<evidence type="ECO:0008006" key="3">
    <source>
        <dbReference type="Google" id="ProtNLM"/>
    </source>
</evidence>
<proteinExistence type="predicted"/>
<evidence type="ECO:0000313" key="2">
    <source>
        <dbReference type="Proteomes" id="UP000578352"/>
    </source>
</evidence>
<reference evidence="1 2" key="1">
    <citation type="submission" date="2020-07" db="EMBL/GenBank/DDBJ databases">
        <title>Sequencing the genomes of 1000 actinobacteria strains.</title>
        <authorList>
            <person name="Klenk H.-P."/>
        </authorList>
    </citation>
    <scope>NUCLEOTIDE SEQUENCE [LARGE SCALE GENOMIC DNA]</scope>
    <source>
        <strain evidence="1 2">DSM 15165</strain>
    </source>
</reference>
<gene>
    <name evidence="1" type="ORF">HNR13_002711</name>
</gene>